<evidence type="ECO:0000313" key="8">
    <source>
        <dbReference type="EMBL" id="MBW3098421.1"/>
    </source>
</evidence>
<feature type="transmembrane region" description="Helical" evidence="6">
    <location>
        <begin position="109"/>
        <end position="129"/>
    </location>
</feature>
<dbReference type="InterPro" id="IPR000620">
    <property type="entry name" value="EamA_dom"/>
</dbReference>
<feature type="transmembrane region" description="Helical" evidence="6">
    <location>
        <begin position="290"/>
        <end position="315"/>
    </location>
</feature>
<feature type="domain" description="EamA" evidence="7">
    <location>
        <begin position="50"/>
        <end position="181"/>
    </location>
</feature>
<feature type="domain" description="EamA" evidence="7">
    <location>
        <begin position="196"/>
        <end position="337"/>
    </location>
</feature>
<keyword evidence="3 6" id="KW-1133">Transmembrane helix</keyword>
<evidence type="ECO:0000256" key="1">
    <source>
        <dbReference type="ARBA" id="ARBA00004141"/>
    </source>
</evidence>
<evidence type="ECO:0000256" key="4">
    <source>
        <dbReference type="ARBA" id="ARBA00023136"/>
    </source>
</evidence>
<feature type="transmembrane region" description="Helical" evidence="6">
    <location>
        <begin position="76"/>
        <end position="97"/>
    </location>
</feature>
<feature type="region of interest" description="Disordered" evidence="5">
    <location>
        <begin position="1"/>
        <end position="40"/>
    </location>
</feature>
<organism evidence="8 9">
    <name type="scientific">Pseudohoeflea coraliihabitans</name>
    <dbReference type="NCBI Taxonomy" id="2860393"/>
    <lineage>
        <taxon>Bacteria</taxon>
        <taxon>Pseudomonadati</taxon>
        <taxon>Pseudomonadota</taxon>
        <taxon>Alphaproteobacteria</taxon>
        <taxon>Hyphomicrobiales</taxon>
        <taxon>Rhizobiaceae</taxon>
        <taxon>Pseudohoeflea</taxon>
    </lineage>
</organism>
<dbReference type="EMBL" id="JAHWQX010000003">
    <property type="protein sequence ID" value="MBW3098421.1"/>
    <property type="molecule type" value="Genomic_DNA"/>
</dbReference>
<dbReference type="Pfam" id="PF00892">
    <property type="entry name" value="EamA"/>
    <property type="match status" value="2"/>
</dbReference>
<keyword evidence="4 6" id="KW-0472">Membrane</keyword>
<name>A0ABS6WR21_9HYPH</name>
<feature type="transmembrane region" description="Helical" evidence="6">
    <location>
        <begin position="49"/>
        <end position="70"/>
    </location>
</feature>
<dbReference type="PANTHER" id="PTHR32322:SF2">
    <property type="entry name" value="EAMA DOMAIN-CONTAINING PROTEIN"/>
    <property type="match status" value="1"/>
</dbReference>
<feature type="compositionally biased region" description="Polar residues" evidence="5">
    <location>
        <begin position="1"/>
        <end position="11"/>
    </location>
</feature>
<feature type="transmembrane region" description="Helical" evidence="6">
    <location>
        <begin position="167"/>
        <end position="184"/>
    </location>
</feature>
<protein>
    <submittedName>
        <fullName evidence="8">EamA family transporter</fullName>
    </submittedName>
</protein>
<dbReference type="Proteomes" id="UP001430804">
    <property type="component" value="Unassembled WGS sequence"/>
</dbReference>
<reference evidence="8" key="1">
    <citation type="submission" date="2021-07" db="EMBL/GenBank/DDBJ databases">
        <title>Pseudohoeflea marina sp. nov. a polyhydroxyalcanoate-producing bacterium.</title>
        <authorList>
            <person name="Zheng W."/>
            <person name="Yu S."/>
            <person name="Huang Y."/>
        </authorList>
    </citation>
    <scope>NUCLEOTIDE SEQUENCE</scope>
    <source>
        <strain evidence="8">DP4N28-3</strain>
    </source>
</reference>
<dbReference type="PANTHER" id="PTHR32322">
    <property type="entry name" value="INNER MEMBRANE TRANSPORTER"/>
    <property type="match status" value="1"/>
</dbReference>
<evidence type="ECO:0000256" key="6">
    <source>
        <dbReference type="SAM" id="Phobius"/>
    </source>
</evidence>
<comment type="subcellular location">
    <subcellularLocation>
        <location evidence="1">Membrane</location>
        <topology evidence="1">Multi-pass membrane protein</topology>
    </subcellularLocation>
</comment>
<keyword evidence="9" id="KW-1185">Reference proteome</keyword>
<sequence>MSKSTSQSTRRGVSAGPGASQGAGQSPGQSAGQSPGSGESGDASLTLPFLVMLITPLFFSSNLIFGRLAIPEVAPFTLAFLRWTGAALFLAPWVYAARKPARAYLRAHTGHWLLLGFLGMWICGAIVYLALQTTTATNGTLIYTTSPLIILLIERLFYGRPISWREFLGILIGFSGVAIIVLRGDVNVLLALDFNRGDLLLFGAAISWAAYSVLLRRRSDPGAGPSLGTLAQFGLNAIAGIILLAPFALWEFLTGARMPVTATAWSGIGGIILFASLLSFSGFQYGIARLGAATAGVFMYLMPPYGVALAVFLLGETFERYHAIGIATVLAGLVLATFRRPYTRRQAAGSAV</sequence>
<feature type="transmembrane region" description="Helical" evidence="6">
    <location>
        <begin position="199"/>
        <end position="215"/>
    </location>
</feature>
<evidence type="ECO:0000259" key="7">
    <source>
        <dbReference type="Pfam" id="PF00892"/>
    </source>
</evidence>
<feature type="transmembrane region" description="Helical" evidence="6">
    <location>
        <begin position="227"/>
        <end position="250"/>
    </location>
</feature>
<evidence type="ECO:0000313" key="9">
    <source>
        <dbReference type="Proteomes" id="UP001430804"/>
    </source>
</evidence>
<accession>A0ABS6WR21</accession>
<evidence type="ECO:0000256" key="2">
    <source>
        <dbReference type="ARBA" id="ARBA00022692"/>
    </source>
</evidence>
<keyword evidence="2 6" id="KW-0812">Transmembrane</keyword>
<feature type="compositionally biased region" description="Low complexity" evidence="5">
    <location>
        <begin position="14"/>
        <end position="40"/>
    </location>
</feature>
<evidence type="ECO:0000256" key="5">
    <source>
        <dbReference type="SAM" id="MobiDB-lite"/>
    </source>
</evidence>
<comment type="caution">
    <text evidence="8">The sequence shown here is derived from an EMBL/GenBank/DDBJ whole genome shotgun (WGS) entry which is preliminary data.</text>
</comment>
<feature type="transmembrane region" description="Helical" evidence="6">
    <location>
        <begin position="321"/>
        <end position="338"/>
    </location>
</feature>
<evidence type="ECO:0000256" key="3">
    <source>
        <dbReference type="ARBA" id="ARBA00022989"/>
    </source>
</evidence>
<dbReference type="InterPro" id="IPR050638">
    <property type="entry name" value="AA-Vitamin_Transporters"/>
</dbReference>
<gene>
    <name evidence="8" type="ORF">KY465_14145</name>
</gene>
<dbReference type="RefSeq" id="WP_219202405.1">
    <property type="nucleotide sequence ID" value="NZ_JAHWQX010000003.1"/>
</dbReference>
<feature type="transmembrane region" description="Helical" evidence="6">
    <location>
        <begin position="262"/>
        <end position="283"/>
    </location>
</feature>
<proteinExistence type="predicted"/>
<feature type="transmembrane region" description="Helical" evidence="6">
    <location>
        <begin position="141"/>
        <end position="158"/>
    </location>
</feature>